<name>A0A811MAS6_9POAL</name>
<sequence length="140" mass="15161">MAVSSPPPPRFHLSLGLQDPTRNPSPGGKKTRPAPTTETLRRRLLRRGVSPTPKILHTLRKKEALKALRRARKDTAAAAAASLKPCDEEIGAEDEEETRFRAAAAEYRALVGRPWEAGTPAPAACLPRAVGTRRRAGSRA</sequence>
<gene>
    <name evidence="2" type="ORF">NCGR_LOCUS2210</name>
</gene>
<evidence type="ECO:0000313" key="3">
    <source>
        <dbReference type="Proteomes" id="UP000604825"/>
    </source>
</evidence>
<feature type="compositionally biased region" description="Basic residues" evidence="1">
    <location>
        <begin position="131"/>
        <end position="140"/>
    </location>
</feature>
<dbReference type="AlphaFoldDB" id="A0A811MAS6"/>
<feature type="region of interest" description="Disordered" evidence="1">
    <location>
        <begin position="118"/>
        <end position="140"/>
    </location>
</feature>
<protein>
    <submittedName>
        <fullName evidence="2">Uncharacterized protein</fullName>
    </submittedName>
</protein>
<comment type="caution">
    <text evidence="2">The sequence shown here is derived from an EMBL/GenBank/DDBJ whole genome shotgun (WGS) entry which is preliminary data.</text>
</comment>
<organism evidence="2 3">
    <name type="scientific">Miscanthus lutarioriparius</name>
    <dbReference type="NCBI Taxonomy" id="422564"/>
    <lineage>
        <taxon>Eukaryota</taxon>
        <taxon>Viridiplantae</taxon>
        <taxon>Streptophyta</taxon>
        <taxon>Embryophyta</taxon>
        <taxon>Tracheophyta</taxon>
        <taxon>Spermatophyta</taxon>
        <taxon>Magnoliopsida</taxon>
        <taxon>Liliopsida</taxon>
        <taxon>Poales</taxon>
        <taxon>Poaceae</taxon>
        <taxon>PACMAD clade</taxon>
        <taxon>Panicoideae</taxon>
        <taxon>Andropogonodae</taxon>
        <taxon>Andropogoneae</taxon>
        <taxon>Saccharinae</taxon>
        <taxon>Miscanthus</taxon>
    </lineage>
</organism>
<dbReference type="EMBL" id="CAJGYO010000001">
    <property type="protein sequence ID" value="CAD6204175.1"/>
    <property type="molecule type" value="Genomic_DNA"/>
</dbReference>
<feature type="region of interest" description="Disordered" evidence="1">
    <location>
        <begin position="1"/>
        <end position="50"/>
    </location>
</feature>
<evidence type="ECO:0000256" key="1">
    <source>
        <dbReference type="SAM" id="MobiDB-lite"/>
    </source>
</evidence>
<reference evidence="2" key="1">
    <citation type="submission" date="2020-10" db="EMBL/GenBank/DDBJ databases">
        <authorList>
            <person name="Han B."/>
            <person name="Lu T."/>
            <person name="Zhao Q."/>
            <person name="Huang X."/>
            <person name="Zhao Y."/>
        </authorList>
    </citation>
    <scope>NUCLEOTIDE SEQUENCE</scope>
</reference>
<dbReference type="Proteomes" id="UP000604825">
    <property type="component" value="Unassembled WGS sequence"/>
</dbReference>
<evidence type="ECO:0000313" key="2">
    <source>
        <dbReference type="EMBL" id="CAD6204175.1"/>
    </source>
</evidence>
<keyword evidence="3" id="KW-1185">Reference proteome</keyword>
<proteinExistence type="predicted"/>
<accession>A0A811MAS6</accession>
<feature type="compositionally biased region" description="Pro residues" evidence="1">
    <location>
        <begin position="1"/>
        <end position="10"/>
    </location>
</feature>